<organism evidence="1">
    <name type="scientific">Comamonas kerstersii</name>
    <dbReference type="NCBI Taxonomy" id="225992"/>
    <lineage>
        <taxon>Bacteria</taxon>
        <taxon>Pseudomonadati</taxon>
        <taxon>Pseudomonadota</taxon>
        <taxon>Betaproteobacteria</taxon>
        <taxon>Burkholderiales</taxon>
        <taxon>Comamonadaceae</taxon>
        <taxon>Comamonas</taxon>
    </lineage>
</organism>
<gene>
    <name evidence="1" type="ORF">F7P80_05435</name>
</gene>
<name>A0A6A1R3T4_9BURK</name>
<dbReference type="RefSeq" id="WP_151043297.1">
    <property type="nucleotide sequence ID" value="NZ_CATYED010000019.1"/>
</dbReference>
<comment type="caution">
    <text evidence="1">The sequence shown here is derived from an EMBL/GenBank/DDBJ whole genome shotgun (WGS) entry which is preliminary data.</text>
</comment>
<sequence>MLIWVYAGQDTEVLARQMATMLRLPVPAVMSVVDDAADSFWEYSIIMNGLQRQACRLRILCIHQKSAAKKRTSRACKASSASCCFFVATTA</sequence>
<reference evidence="1" key="1">
    <citation type="submission" date="2019-09" db="EMBL/GenBank/DDBJ databases">
        <title>Draft genome sequences of 48 bacterial type strains from the CCUG.</title>
        <authorList>
            <person name="Tunovic T."/>
            <person name="Pineiro-Iglesias B."/>
            <person name="Unosson C."/>
            <person name="Inganas E."/>
            <person name="Ohlen M."/>
            <person name="Cardew S."/>
            <person name="Jensie-Markopoulos S."/>
            <person name="Salva-Serra F."/>
            <person name="Jaen-Luchoro D."/>
            <person name="Karlsson R."/>
            <person name="Svensson-Stadler L."/>
            <person name="Chun J."/>
            <person name="Moore E."/>
        </authorList>
    </citation>
    <scope>NUCLEOTIDE SEQUENCE</scope>
    <source>
        <strain evidence="1">CCUG 15333</strain>
    </source>
</reference>
<dbReference type="AlphaFoldDB" id="A0A6A1R3T4"/>
<evidence type="ECO:0000313" key="1">
    <source>
        <dbReference type="EMBL" id="KAB0587255.1"/>
    </source>
</evidence>
<proteinExistence type="predicted"/>
<dbReference type="EMBL" id="VZOT01000003">
    <property type="protein sequence ID" value="KAB0587255.1"/>
    <property type="molecule type" value="Genomic_DNA"/>
</dbReference>
<accession>A0A6A1R3T4</accession>
<protein>
    <submittedName>
        <fullName evidence="1">Uncharacterized protein</fullName>
    </submittedName>
</protein>